<dbReference type="InterPro" id="IPR035979">
    <property type="entry name" value="RBD_domain_sf"/>
</dbReference>
<evidence type="ECO:0000313" key="1">
    <source>
        <dbReference type="EMBL" id="TVU37745.1"/>
    </source>
</evidence>
<comment type="caution">
    <text evidence="1">The sequence shown here is derived from an EMBL/GenBank/DDBJ whole genome shotgun (WGS) entry which is preliminary data.</text>
</comment>
<name>A0A5J9VQG5_9POAL</name>
<dbReference type="GO" id="GO:0003676">
    <property type="term" value="F:nucleic acid binding"/>
    <property type="evidence" value="ECO:0007669"/>
    <property type="project" value="InterPro"/>
</dbReference>
<gene>
    <name evidence="1" type="ORF">EJB05_11078</name>
</gene>
<dbReference type="Gramene" id="TVU37745">
    <property type="protein sequence ID" value="TVU37745"/>
    <property type="gene ID" value="EJB05_11078"/>
</dbReference>
<dbReference type="EMBL" id="RWGY01000007">
    <property type="protein sequence ID" value="TVU37745.1"/>
    <property type="molecule type" value="Genomic_DNA"/>
</dbReference>
<sequence length="617" mass="66864">MLTSINVAAELEKLYPDFGGDPKFFRRVLVIEGLGAGFTGEHLTLRFAEYGRVKGAHIIFDRIGGRAGLVVFHSAVSCSAAAEAEPAPPLFTRVVQTLELNRRNRLRGFNHLKDLIGVLSDVHPAAIDDPRFLERTLLIEGVAAITSPTDLVQAFNCNGQAAALICDVEFGDRVGVVVLRTVEEDGYDAIAAAAALTAAALKGLFCSWTPARCAGLTRLDILDALDHRARLQPSELLQSLIPLEYIRADSEMDLHFRCVNLGGPGILDAGGAYGLYRAATEELLYDVRRPARAIVLRRPDNVGVVVSDVALATEGDSTRASRLPVQRLGLYDSSHFRLSLRAVSTGETTPQERRLLPPFMTALDYTGRVVVLRGLDTEPRVDAVDVARFLEEDRKLNVVAVVVHDSMKIVLVAVETPEDAQLLVQLPADTWVGAFAQAVHCSIWPVPPDPQAPPGIGPSVPGVIGPPVPAVIDPPVPALASVSDIFTSILDDCGAFDLRGLVKGLCGLAAIACSDALRPDFFSDRAVLLTGTSRRNTSESVLRFLLSQYGSLDVLVVYGKREAALAIFTSWTAAGRLYRDWKRVELLRIECRPAPDAGFADYVKLREEIDEMLLHTA</sequence>
<evidence type="ECO:0008006" key="3">
    <source>
        <dbReference type="Google" id="ProtNLM"/>
    </source>
</evidence>
<keyword evidence="2" id="KW-1185">Reference proteome</keyword>
<organism evidence="1 2">
    <name type="scientific">Eragrostis curvula</name>
    <name type="common">weeping love grass</name>
    <dbReference type="NCBI Taxonomy" id="38414"/>
    <lineage>
        <taxon>Eukaryota</taxon>
        <taxon>Viridiplantae</taxon>
        <taxon>Streptophyta</taxon>
        <taxon>Embryophyta</taxon>
        <taxon>Tracheophyta</taxon>
        <taxon>Spermatophyta</taxon>
        <taxon>Magnoliopsida</taxon>
        <taxon>Liliopsida</taxon>
        <taxon>Poales</taxon>
        <taxon>Poaceae</taxon>
        <taxon>PACMAD clade</taxon>
        <taxon>Chloridoideae</taxon>
        <taxon>Eragrostideae</taxon>
        <taxon>Eragrostidinae</taxon>
        <taxon>Eragrostis</taxon>
    </lineage>
</organism>
<accession>A0A5J9VQG5</accession>
<dbReference type="SUPFAM" id="SSF54928">
    <property type="entry name" value="RNA-binding domain, RBD"/>
    <property type="match status" value="1"/>
</dbReference>
<evidence type="ECO:0000313" key="2">
    <source>
        <dbReference type="Proteomes" id="UP000324897"/>
    </source>
</evidence>
<dbReference type="Proteomes" id="UP000324897">
    <property type="component" value="Chromosome 4"/>
</dbReference>
<protein>
    <recommendedName>
        <fullName evidence="3">RRM domain-containing protein</fullName>
    </recommendedName>
</protein>
<feature type="non-terminal residue" evidence="1">
    <location>
        <position position="1"/>
    </location>
</feature>
<reference evidence="1 2" key="1">
    <citation type="journal article" date="2019" name="Sci. Rep.">
        <title>A high-quality genome of Eragrostis curvula grass provides insights into Poaceae evolution and supports new strategies to enhance forage quality.</title>
        <authorList>
            <person name="Carballo J."/>
            <person name="Santos B.A.C.M."/>
            <person name="Zappacosta D."/>
            <person name="Garbus I."/>
            <person name="Selva J.P."/>
            <person name="Gallo C.A."/>
            <person name="Diaz A."/>
            <person name="Albertini E."/>
            <person name="Caccamo M."/>
            <person name="Echenique V."/>
        </authorList>
    </citation>
    <scope>NUCLEOTIDE SEQUENCE [LARGE SCALE GENOMIC DNA]</scope>
    <source>
        <strain evidence="2">cv. Victoria</strain>
        <tissue evidence="1">Leaf</tissue>
    </source>
</reference>
<dbReference type="OrthoDB" id="691272at2759"/>
<proteinExistence type="predicted"/>
<dbReference type="AlphaFoldDB" id="A0A5J9VQG5"/>